<feature type="compositionally biased region" description="Polar residues" evidence="1">
    <location>
        <begin position="44"/>
        <end position="53"/>
    </location>
</feature>
<reference evidence="2 3" key="1">
    <citation type="submission" date="2018-02" db="EMBL/GenBank/DDBJ databases">
        <title>Draft genome of wild Prunus yedoensis var. nudiflora.</title>
        <authorList>
            <person name="Baek S."/>
            <person name="Kim J.-H."/>
            <person name="Choi K."/>
            <person name="Kim G.-B."/>
            <person name="Cho A."/>
            <person name="Jang H."/>
            <person name="Shin C.-H."/>
            <person name="Yu H.-J."/>
            <person name="Mun J.-H."/>
        </authorList>
    </citation>
    <scope>NUCLEOTIDE SEQUENCE [LARGE SCALE GENOMIC DNA]</scope>
    <source>
        <strain evidence="3">cv. Jeju island</strain>
        <tissue evidence="2">Leaf</tissue>
    </source>
</reference>
<evidence type="ECO:0000313" key="2">
    <source>
        <dbReference type="EMBL" id="PQQ06334.1"/>
    </source>
</evidence>
<dbReference type="EMBL" id="PJQY01000977">
    <property type="protein sequence ID" value="PQQ06334.1"/>
    <property type="molecule type" value="Genomic_DNA"/>
</dbReference>
<keyword evidence="2" id="KW-0675">Receptor</keyword>
<dbReference type="Proteomes" id="UP000250321">
    <property type="component" value="Unassembled WGS sequence"/>
</dbReference>
<feature type="compositionally biased region" description="Low complexity" evidence="1">
    <location>
        <begin position="81"/>
        <end position="91"/>
    </location>
</feature>
<name>A0A314YNL3_PRUYE</name>
<organism evidence="2 3">
    <name type="scientific">Prunus yedoensis var. nudiflora</name>
    <dbReference type="NCBI Taxonomy" id="2094558"/>
    <lineage>
        <taxon>Eukaryota</taxon>
        <taxon>Viridiplantae</taxon>
        <taxon>Streptophyta</taxon>
        <taxon>Embryophyta</taxon>
        <taxon>Tracheophyta</taxon>
        <taxon>Spermatophyta</taxon>
        <taxon>Magnoliopsida</taxon>
        <taxon>eudicotyledons</taxon>
        <taxon>Gunneridae</taxon>
        <taxon>Pentapetalae</taxon>
        <taxon>rosids</taxon>
        <taxon>fabids</taxon>
        <taxon>Rosales</taxon>
        <taxon>Rosaceae</taxon>
        <taxon>Amygdaloideae</taxon>
        <taxon>Amygdaleae</taxon>
        <taxon>Prunus</taxon>
    </lineage>
</organism>
<feature type="region of interest" description="Disordered" evidence="1">
    <location>
        <begin position="35"/>
        <end position="142"/>
    </location>
</feature>
<dbReference type="OrthoDB" id="1716136at2759"/>
<evidence type="ECO:0000256" key="1">
    <source>
        <dbReference type="SAM" id="MobiDB-lite"/>
    </source>
</evidence>
<dbReference type="STRING" id="2094558.A0A314YNL3"/>
<gene>
    <name evidence="2" type="ORF">Pyn_29807</name>
</gene>
<feature type="compositionally biased region" description="Polar residues" evidence="1">
    <location>
        <begin position="93"/>
        <end position="128"/>
    </location>
</feature>
<accession>A0A314YNL3</accession>
<proteinExistence type="predicted"/>
<dbReference type="AlphaFoldDB" id="A0A314YNL3"/>
<protein>
    <submittedName>
        <fullName evidence="2">Epidermal growth factor receptor substrate 15-like 1</fullName>
    </submittedName>
</protein>
<sequence length="142" mass="14417">MASAQNQSANVDLFDAYFRRADLDRDGRISGSEAVAFSKPPVSPNRSLRSTCHAQGGAVTPTSSQTLGLRGPQVPPQYNSAAAATATQGGAVTPTSSQNLGSGPQVQSQFNPAAQASATQVGAVTPASSKPLGSGGRKYLQV</sequence>
<keyword evidence="3" id="KW-1185">Reference proteome</keyword>
<comment type="caution">
    <text evidence="2">The sequence shown here is derived from an EMBL/GenBank/DDBJ whole genome shotgun (WGS) entry which is preliminary data.</text>
</comment>
<evidence type="ECO:0000313" key="3">
    <source>
        <dbReference type="Proteomes" id="UP000250321"/>
    </source>
</evidence>